<dbReference type="Gene3D" id="4.10.1000.10">
    <property type="entry name" value="Zinc finger, CCCH-type"/>
    <property type="match status" value="1"/>
</dbReference>
<dbReference type="Pfam" id="PF21369">
    <property type="entry name" value="STL11_N"/>
    <property type="match status" value="1"/>
</dbReference>
<dbReference type="Gene3D" id="3.30.70.330">
    <property type="match status" value="1"/>
</dbReference>
<gene>
    <name evidence="10" type="ORF">TL16_g04944</name>
</gene>
<evidence type="ECO:0000256" key="2">
    <source>
        <dbReference type="ARBA" id="ARBA00022771"/>
    </source>
</evidence>
<evidence type="ECO:0000256" key="6">
    <source>
        <dbReference type="PROSITE-ProRule" id="PRU00723"/>
    </source>
</evidence>
<evidence type="ECO:0000259" key="9">
    <source>
        <dbReference type="PROSITE" id="PS50103"/>
    </source>
</evidence>
<dbReference type="GO" id="GO:0071007">
    <property type="term" value="C:U2-type catalytic step 2 spliceosome"/>
    <property type="evidence" value="ECO:0007669"/>
    <property type="project" value="TreeGrafter"/>
</dbReference>
<reference evidence="11" key="1">
    <citation type="journal article" date="2023" name="Commun. Biol.">
        <title>Genome analysis of Parmales, the sister group of diatoms, reveals the evolutionary specialization of diatoms from phago-mixotrophs to photoautotrophs.</title>
        <authorList>
            <person name="Ban H."/>
            <person name="Sato S."/>
            <person name="Yoshikawa S."/>
            <person name="Yamada K."/>
            <person name="Nakamura Y."/>
            <person name="Ichinomiya M."/>
            <person name="Sato N."/>
            <person name="Blanc-Mathieu R."/>
            <person name="Endo H."/>
            <person name="Kuwata A."/>
            <person name="Ogata H."/>
        </authorList>
    </citation>
    <scope>NUCLEOTIDE SEQUENCE [LARGE SCALE GENOMIC DNA]</scope>
</reference>
<dbReference type="PROSITE" id="PS50102">
    <property type="entry name" value="RRM"/>
    <property type="match status" value="1"/>
</dbReference>
<feature type="domain" description="RRM" evidence="8">
    <location>
        <begin position="235"/>
        <end position="307"/>
    </location>
</feature>
<name>A0A9W7AAG6_9STRA</name>
<dbReference type="GO" id="GO:0071006">
    <property type="term" value="C:U2-type catalytic step 1 spliceosome"/>
    <property type="evidence" value="ECO:0007669"/>
    <property type="project" value="TreeGrafter"/>
</dbReference>
<keyword evidence="2 6" id="KW-0863">Zinc-finger</keyword>
<evidence type="ECO:0000256" key="4">
    <source>
        <dbReference type="ARBA" id="ARBA00022884"/>
    </source>
</evidence>
<dbReference type="InterPro" id="IPR039171">
    <property type="entry name" value="Cwc2/Slt11"/>
</dbReference>
<dbReference type="InterPro" id="IPR000504">
    <property type="entry name" value="RRM_dom"/>
</dbReference>
<dbReference type="InterPro" id="IPR000571">
    <property type="entry name" value="Znf_CCCH"/>
</dbReference>
<dbReference type="GO" id="GO:0017070">
    <property type="term" value="F:U6 snRNA binding"/>
    <property type="evidence" value="ECO:0007669"/>
    <property type="project" value="TreeGrafter"/>
</dbReference>
<keyword evidence="3 6" id="KW-0862">Zinc</keyword>
<sequence length="388" mass="42172">MTERGMQRKTDGAKQDWETSTYPITCETCLGDNPYVRMTVEQHCNPCKICEKPFAVFRWKAGSKGRFKSTVICQACAKAKNVCQVCIFDLQYGLPVALRDKVLEEYGAGASLVAVPQSDANMNWDAARREGDISSGAAMVKNEAANAALMKMARKGPNYERNLPKLCSFFARGECNRGERCPFRHEKGREGEGQGSMDQDIRDRFYGKSAGKGKSMERYEKSREPLKPPVDGAVKTLWVAGLPAGAKEDSLRDVFEQYGVIDGVRIGGDGSFAFVEFQSRAGAELAAASAMGVVVLGKGVDVKWARGRGQQQKGLLGGEVAAGVACTTENTPNAVGVAFQQNFTAPAVRATSLPESEPRPQDASEEEPPTSPVLEEAFSALEEEKREE</sequence>
<dbReference type="SUPFAM" id="SSF54928">
    <property type="entry name" value="RNA-binding domain, RBD"/>
    <property type="match status" value="1"/>
</dbReference>
<dbReference type="AlphaFoldDB" id="A0A9W7AAG6"/>
<evidence type="ECO:0000256" key="7">
    <source>
        <dbReference type="SAM" id="MobiDB-lite"/>
    </source>
</evidence>
<dbReference type="CDD" id="cd00590">
    <property type="entry name" value="RRM_SF"/>
    <property type="match status" value="1"/>
</dbReference>
<dbReference type="InterPro" id="IPR048995">
    <property type="entry name" value="STL11/RBM22-like_N"/>
</dbReference>
<dbReference type="PANTHER" id="PTHR14089">
    <property type="entry name" value="PRE-MRNA-SPLICING FACTOR RBM22"/>
    <property type="match status" value="1"/>
</dbReference>
<evidence type="ECO:0000256" key="1">
    <source>
        <dbReference type="ARBA" id="ARBA00022723"/>
    </source>
</evidence>
<dbReference type="Pfam" id="PF00076">
    <property type="entry name" value="RRM_1"/>
    <property type="match status" value="1"/>
</dbReference>
<dbReference type="InterPro" id="IPR012677">
    <property type="entry name" value="Nucleotide-bd_a/b_plait_sf"/>
</dbReference>
<evidence type="ECO:0000256" key="5">
    <source>
        <dbReference type="PROSITE-ProRule" id="PRU00176"/>
    </source>
</evidence>
<comment type="caution">
    <text evidence="10">The sequence shown here is derived from an EMBL/GenBank/DDBJ whole genome shotgun (WGS) entry which is preliminary data.</text>
</comment>
<evidence type="ECO:0000313" key="10">
    <source>
        <dbReference type="EMBL" id="GMH68489.1"/>
    </source>
</evidence>
<keyword evidence="1 6" id="KW-0479">Metal-binding</keyword>
<dbReference type="GO" id="GO:0000974">
    <property type="term" value="C:Prp19 complex"/>
    <property type="evidence" value="ECO:0007669"/>
    <property type="project" value="TreeGrafter"/>
</dbReference>
<accession>A0A9W7AAG6</accession>
<proteinExistence type="predicted"/>
<dbReference type="EMBL" id="BLQM01000140">
    <property type="protein sequence ID" value="GMH68489.1"/>
    <property type="molecule type" value="Genomic_DNA"/>
</dbReference>
<evidence type="ECO:0000256" key="3">
    <source>
        <dbReference type="ARBA" id="ARBA00022833"/>
    </source>
</evidence>
<dbReference type="SMART" id="SM00356">
    <property type="entry name" value="ZnF_C3H1"/>
    <property type="match status" value="1"/>
</dbReference>
<keyword evidence="4 5" id="KW-0694">RNA-binding</keyword>
<feature type="region of interest" description="Disordered" evidence="7">
    <location>
        <begin position="348"/>
        <end position="388"/>
    </location>
</feature>
<feature type="zinc finger region" description="C3H1-type" evidence="6">
    <location>
        <begin position="161"/>
        <end position="188"/>
    </location>
</feature>
<feature type="domain" description="C3H1-type" evidence="9">
    <location>
        <begin position="161"/>
        <end position="188"/>
    </location>
</feature>
<dbReference type="GO" id="GO:0036002">
    <property type="term" value="F:pre-mRNA binding"/>
    <property type="evidence" value="ECO:0007669"/>
    <property type="project" value="TreeGrafter"/>
</dbReference>
<dbReference type="PROSITE" id="PS50103">
    <property type="entry name" value="ZF_C3H1"/>
    <property type="match status" value="1"/>
</dbReference>
<dbReference type="InterPro" id="IPR036855">
    <property type="entry name" value="Znf_CCCH_sf"/>
</dbReference>
<dbReference type="GO" id="GO:0008270">
    <property type="term" value="F:zinc ion binding"/>
    <property type="evidence" value="ECO:0007669"/>
    <property type="project" value="UniProtKB-KW"/>
</dbReference>
<dbReference type="PANTHER" id="PTHR14089:SF6">
    <property type="entry name" value="PRE-MRNA-SPLICING FACTOR RBM22"/>
    <property type="match status" value="1"/>
</dbReference>
<dbReference type="SUPFAM" id="SSF90229">
    <property type="entry name" value="CCCH zinc finger"/>
    <property type="match status" value="1"/>
</dbReference>
<protein>
    <submittedName>
        <fullName evidence="10">Uncharacterized protein</fullName>
    </submittedName>
</protein>
<dbReference type="InterPro" id="IPR035979">
    <property type="entry name" value="RBD_domain_sf"/>
</dbReference>
<dbReference type="Pfam" id="PF00642">
    <property type="entry name" value="zf-CCCH"/>
    <property type="match status" value="1"/>
</dbReference>
<evidence type="ECO:0000259" key="8">
    <source>
        <dbReference type="PROSITE" id="PS50102"/>
    </source>
</evidence>
<dbReference type="Proteomes" id="UP001162640">
    <property type="component" value="Unassembled WGS sequence"/>
</dbReference>
<evidence type="ECO:0000313" key="11">
    <source>
        <dbReference type="Proteomes" id="UP001162640"/>
    </source>
</evidence>
<organism evidence="10 11">
    <name type="scientific">Triparma laevis f. inornata</name>
    <dbReference type="NCBI Taxonomy" id="1714386"/>
    <lineage>
        <taxon>Eukaryota</taxon>
        <taxon>Sar</taxon>
        <taxon>Stramenopiles</taxon>
        <taxon>Ochrophyta</taxon>
        <taxon>Bolidophyceae</taxon>
        <taxon>Parmales</taxon>
        <taxon>Triparmaceae</taxon>
        <taxon>Triparma</taxon>
    </lineage>
</organism>
<dbReference type="SMART" id="SM00360">
    <property type="entry name" value="RRM"/>
    <property type="match status" value="1"/>
</dbReference>